<dbReference type="InterPro" id="IPR001650">
    <property type="entry name" value="Helicase_C-like"/>
</dbReference>
<dbReference type="GO" id="GO:0003676">
    <property type="term" value="F:nucleic acid binding"/>
    <property type="evidence" value="ECO:0007669"/>
    <property type="project" value="InterPro"/>
</dbReference>
<dbReference type="InterPro" id="IPR050474">
    <property type="entry name" value="Hel308_SKI2-like"/>
</dbReference>
<evidence type="ECO:0000313" key="1">
    <source>
        <dbReference type="EMBL" id="AWV88700.1"/>
    </source>
</evidence>
<dbReference type="InterPro" id="IPR027417">
    <property type="entry name" value="P-loop_NTPase"/>
</dbReference>
<dbReference type="PROSITE" id="PS51194">
    <property type="entry name" value="HELICASE_CTER"/>
    <property type="match status" value="1"/>
</dbReference>
<evidence type="ECO:0000313" key="2">
    <source>
        <dbReference type="Proteomes" id="UP000249799"/>
    </source>
</evidence>
<dbReference type="Gene3D" id="3.40.50.300">
    <property type="entry name" value="P-loop containing nucleotide triphosphate hydrolases"/>
    <property type="match status" value="2"/>
</dbReference>
<dbReference type="SMART" id="SM00490">
    <property type="entry name" value="HELICc"/>
    <property type="match status" value="1"/>
</dbReference>
<dbReference type="InterPro" id="IPR014001">
    <property type="entry name" value="Helicase_ATP-bd"/>
</dbReference>
<gene>
    <name evidence="1" type="ORF">DN745_04850</name>
</gene>
<dbReference type="RefSeq" id="WP_111332655.1">
    <property type="nucleotide sequence ID" value="NZ_CP030032.1"/>
</dbReference>
<reference evidence="1 2" key="1">
    <citation type="submission" date="2018-06" db="EMBL/GenBank/DDBJ databases">
        <title>Lujinxingia sediminis gen. nov. sp. nov., a new facultative anaerobic member of the class Deltaproteobacteria, and proposal of Lujinxingaceae fam. nov.</title>
        <authorList>
            <person name="Guo L.-Y."/>
            <person name="Li C.-M."/>
            <person name="Wang S."/>
            <person name="Du Z.-J."/>
        </authorList>
    </citation>
    <scope>NUCLEOTIDE SEQUENCE [LARGE SCALE GENOMIC DNA]</scope>
    <source>
        <strain evidence="1 2">FA350</strain>
    </source>
</reference>
<sequence length="1110" mass="122309">MFDSETVRLIQDAEPLEGLDIEKLPQLLTEAYAKVVAARLGAVELTDERRDAKWAESLETLRRLADTYEGFSIFLPEENPHRESCAFVAGAAHHTLSQARLIEARVAGLDTKTPSLSANGIGSEVAACLLFLLAGQQADAAEIAKLFNHPKNGRYESQVLNYLSALASGDGGQLQWIINENSIGVHDDIVPDYLQGAAEALWAKIAHSLRLMSYIVMGIENRESPFDVLDSVLKTISAAQRKVPIEDISLVVRPSLAGPYHFAKLVREVFNNLLNTAVIRVPPPTGVESGEWNRFLRSFALRRPFIWRNHANAFFNGFLEPGCSFVLTFPTGAGKTTVTELRIAAELMRGRKVVYLAPTRALVNQVSQELSERLKPIAKSVVRGGFGEDFGEITTGRVFVQTPEQCLAYLSFDENVHSDLGLVVVDEAHQISGELPANDGSERLPGRRSMDAMWTLLLLQQRSSEADIILISAMVSNGSKLADWLGDTTQRPASVLEAPWKPTRQVRGVVAYEANDIQRLNNILNVRKQTTGKKTPGKADKSGVEAQPLGLFCHTQVWDTASSFAKFPLLPETVPLAVNRHWGVTANRNQVAGRLLAAMVNAAMRPIVFTQQIGYTKNIAKVACSIHQSAGIPEIVVTSKEKSLFNAAALELGGAQFVEGLVEGRIGVHHGLLLWPERMAVESAFRRSDGLVALVATPTVAQGINLPAEAVVIAGDDRWTDDIERGGMQPMAVHELLNAAGRAGRAGHYAHGIVINLPGKVLTIEDKNAGYEINHFNHVMSLFGLPDQCLDVIDPITQVIDRIESAGLDSDVSNYLVRRAAGIPEDQLVRIFNAALGNVTTSDREARAIHQARLLRKFGAVLDDEQEDKKEQNYEQWREFASEVGISPVILADIAAAIPSQESVATWSFKSLLDFVLRRVVHHLFAMVNPDSSGLERIIPQAHTGHGWRKKFTESYSEWESRWRAIIPSVLTAWMAGNPIADIGNSLHTARGANKKVNAVHLGRRFALHSASSVAYGASVVIRIFEKVLGDGIPFVLRSQLQLVSGCVREGFDDPDKLLLFWSLRRYNGLYPRVLVHREFASIQSKLPNWIDMPEVEERRSHIQKVWSAK</sequence>
<protein>
    <submittedName>
        <fullName evidence="1">Uncharacterized protein</fullName>
    </submittedName>
</protein>
<dbReference type="GO" id="GO:0005524">
    <property type="term" value="F:ATP binding"/>
    <property type="evidence" value="ECO:0007669"/>
    <property type="project" value="InterPro"/>
</dbReference>
<dbReference type="KEGG" id="bsed:DN745_04850"/>
<dbReference type="Pfam" id="PF00271">
    <property type="entry name" value="Helicase_C"/>
    <property type="match status" value="1"/>
</dbReference>
<accession>A0A2Z4FIK1</accession>
<dbReference type="PANTHER" id="PTHR47961:SF6">
    <property type="entry name" value="DNA-DIRECTED DNA POLYMERASE"/>
    <property type="match status" value="1"/>
</dbReference>
<dbReference type="OrthoDB" id="9815222at2"/>
<dbReference type="Proteomes" id="UP000249799">
    <property type="component" value="Chromosome"/>
</dbReference>
<dbReference type="SUPFAM" id="SSF52540">
    <property type="entry name" value="P-loop containing nucleoside triphosphate hydrolases"/>
    <property type="match status" value="1"/>
</dbReference>
<name>A0A2Z4FIK1_9DELT</name>
<dbReference type="EMBL" id="CP030032">
    <property type="protein sequence ID" value="AWV88700.1"/>
    <property type="molecule type" value="Genomic_DNA"/>
</dbReference>
<dbReference type="InterPro" id="IPR011545">
    <property type="entry name" value="DEAD/DEAH_box_helicase_dom"/>
</dbReference>
<dbReference type="SMART" id="SM00487">
    <property type="entry name" value="DEXDc"/>
    <property type="match status" value="1"/>
</dbReference>
<dbReference type="PROSITE" id="PS51192">
    <property type="entry name" value="HELICASE_ATP_BIND_1"/>
    <property type="match status" value="1"/>
</dbReference>
<organism evidence="1 2">
    <name type="scientific">Bradymonas sediminis</name>
    <dbReference type="NCBI Taxonomy" id="1548548"/>
    <lineage>
        <taxon>Bacteria</taxon>
        <taxon>Deltaproteobacteria</taxon>
        <taxon>Bradymonadales</taxon>
        <taxon>Bradymonadaceae</taxon>
        <taxon>Bradymonas</taxon>
    </lineage>
</organism>
<dbReference type="PANTHER" id="PTHR47961">
    <property type="entry name" value="DNA POLYMERASE THETA, PUTATIVE (AFU_ORTHOLOGUE AFUA_1G05260)-RELATED"/>
    <property type="match status" value="1"/>
</dbReference>
<keyword evidence="2" id="KW-1185">Reference proteome</keyword>
<dbReference type="AlphaFoldDB" id="A0A2Z4FIK1"/>
<proteinExistence type="predicted"/>
<dbReference type="Pfam" id="PF00270">
    <property type="entry name" value="DEAD"/>
    <property type="match status" value="1"/>
</dbReference>